<keyword evidence="3" id="KW-1185">Reference proteome</keyword>
<evidence type="ECO:0000313" key="3">
    <source>
        <dbReference type="Proteomes" id="UP000625780"/>
    </source>
</evidence>
<feature type="transmembrane region" description="Helical" evidence="1">
    <location>
        <begin position="148"/>
        <end position="167"/>
    </location>
</feature>
<feature type="transmembrane region" description="Helical" evidence="1">
    <location>
        <begin position="54"/>
        <end position="81"/>
    </location>
</feature>
<keyword evidence="1" id="KW-0472">Membrane</keyword>
<evidence type="ECO:0000256" key="1">
    <source>
        <dbReference type="SAM" id="Phobius"/>
    </source>
</evidence>
<feature type="transmembrane region" description="Helical" evidence="1">
    <location>
        <begin position="20"/>
        <end position="42"/>
    </location>
</feature>
<name>A0ABQ1QRA4_9FLAO</name>
<protein>
    <submittedName>
        <fullName evidence="2">Uncharacterized protein</fullName>
    </submittedName>
</protein>
<dbReference type="EMBL" id="BMFH01000001">
    <property type="protein sequence ID" value="GGD40783.1"/>
    <property type="molecule type" value="Genomic_DNA"/>
</dbReference>
<evidence type="ECO:0000313" key="2">
    <source>
        <dbReference type="EMBL" id="GGD40783.1"/>
    </source>
</evidence>
<keyword evidence="1" id="KW-0812">Transmembrane</keyword>
<dbReference type="Proteomes" id="UP000625780">
    <property type="component" value="Unassembled WGS sequence"/>
</dbReference>
<comment type="caution">
    <text evidence="2">The sequence shown here is derived from an EMBL/GenBank/DDBJ whole genome shotgun (WGS) entry which is preliminary data.</text>
</comment>
<sequence>MSRDPLAVIDTDLLPHIGMLSNIGAILWSVGAGISFFSYVVFYDINEVTNRHFLLYSCLFTLLVLTDDLFMLHDIILPQFFQIKEDYLYLLYLALMGIYLFRFRSLHLKSKYILLILAITCFAFSIFVDQQFQGRWHPARHFVEDGFKFMGIAFWTSYLFNISRTYALRQKEI</sequence>
<keyword evidence="1" id="KW-1133">Transmembrane helix</keyword>
<accession>A0ABQ1QRA4</accession>
<proteinExistence type="predicted"/>
<gene>
    <name evidence="2" type="ORF">GCM10011361_04880</name>
</gene>
<feature type="transmembrane region" description="Helical" evidence="1">
    <location>
        <begin position="112"/>
        <end position="128"/>
    </location>
</feature>
<feature type="transmembrane region" description="Helical" evidence="1">
    <location>
        <begin position="87"/>
        <end position="105"/>
    </location>
</feature>
<organism evidence="2 3">
    <name type="scientific">Muriicola marianensis</name>
    <dbReference type="NCBI Taxonomy" id="1324801"/>
    <lineage>
        <taxon>Bacteria</taxon>
        <taxon>Pseudomonadati</taxon>
        <taxon>Bacteroidota</taxon>
        <taxon>Flavobacteriia</taxon>
        <taxon>Flavobacteriales</taxon>
        <taxon>Flavobacteriaceae</taxon>
        <taxon>Muriicola</taxon>
    </lineage>
</organism>
<reference evidence="3" key="1">
    <citation type="journal article" date="2019" name="Int. J. Syst. Evol. Microbiol.">
        <title>The Global Catalogue of Microorganisms (GCM) 10K type strain sequencing project: providing services to taxonomists for standard genome sequencing and annotation.</title>
        <authorList>
            <consortium name="The Broad Institute Genomics Platform"/>
            <consortium name="The Broad Institute Genome Sequencing Center for Infectious Disease"/>
            <person name="Wu L."/>
            <person name="Ma J."/>
        </authorList>
    </citation>
    <scope>NUCLEOTIDE SEQUENCE [LARGE SCALE GENOMIC DNA]</scope>
    <source>
        <strain evidence="3">CGMCC 1.12606</strain>
    </source>
</reference>